<comment type="cofactor">
    <cofactor evidence="9">
        <name>Zn(2+)</name>
        <dbReference type="ChEBI" id="CHEBI:29105"/>
    </cofactor>
    <text evidence="9">Binds 1 zinc ion per subunit.</text>
</comment>
<evidence type="ECO:0000256" key="2">
    <source>
        <dbReference type="ARBA" id="ARBA00022723"/>
    </source>
</evidence>
<dbReference type="STRING" id="418985.A0A1V9XJB3"/>
<evidence type="ECO:0000313" key="12">
    <source>
        <dbReference type="EMBL" id="OQR73546.1"/>
    </source>
</evidence>
<dbReference type="GO" id="GO:0046872">
    <property type="term" value="F:metal ion binding"/>
    <property type="evidence" value="ECO:0007669"/>
    <property type="project" value="UniProtKB-KW"/>
</dbReference>
<keyword evidence="4 9" id="KW-0862">Zinc</keyword>
<dbReference type="OrthoDB" id="7464992at2759"/>
<gene>
    <name evidence="12" type="ORF">BIW11_01127</name>
</gene>
<keyword evidence="2" id="KW-0479">Metal-binding</keyword>
<name>A0A1V9XJB3_9ACAR</name>
<feature type="chain" id="PRO_5012799944" description="Metalloendopeptidase OMA1, mitochondrial" evidence="10">
    <location>
        <begin position="21"/>
        <end position="417"/>
    </location>
</feature>
<evidence type="ECO:0000256" key="8">
    <source>
        <dbReference type="ARBA" id="ARBA00042978"/>
    </source>
</evidence>
<evidence type="ECO:0000313" key="13">
    <source>
        <dbReference type="Proteomes" id="UP000192247"/>
    </source>
</evidence>
<keyword evidence="13" id="KW-1185">Reference proteome</keyword>
<keyword evidence="5 9" id="KW-0482">Metalloprotease</keyword>
<evidence type="ECO:0000256" key="1">
    <source>
        <dbReference type="ARBA" id="ARBA00022670"/>
    </source>
</evidence>
<comment type="similarity">
    <text evidence="6 9">Belongs to the peptidase M48 family.</text>
</comment>
<evidence type="ECO:0000256" key="4">
    <source>
        <dbReference type="ARBA" id="ARBA00022833"/>
    </source>
</evidence>
<proteinExistence type="inferred from homology"/>
<dbReference type="Pfam" id="PF01435">
    <property type="entry name" value="Peptidase_M48"/>
    <property type="match status" value="1"/>
</dbReference>
<evidence type="ECO:0000256" key="7">
    <source>
        <dbReference type="ARBA" id="ARBA00040360"/>
    </source>
</evidence>
<dbReference type="AlphaFoldDB" id="A0A1V9XJB3"/>
<dbReference type="GO" id="GO:0005743">
    <property type="term" value="C:mitochondrial inner membrane"/>
    <property type="evidence" value="ECO:0007669"/>
    <property type="project" value="TreeGrafter"/>
</dbReference>
<dbReference type="PANTHER" id="PTHR22726">
    <property type="entry name" value="METALLOENDOPEPTIDASE OMA1"/>
    <property type="match status" value="1"/>
</dbReference>
<evidence type="ECO:0000256" key="10">
    <source>
        <dbReference type="SAM" id="SignalP"/>
    </source>
</evidence>
<accession>A0A1V9XJB3</accession>
<evidence type="ECO:0000256" key="9">
    <source>
        <dbReference type="RuleBase" id="RU003983"/>
    </source>
</evidence>
<comment type="caution">
    <text evidence="12">The sequence shown here is derived from an EMBL/GenBank/DDBJ whole genome shotgun (WGS) entry which is preliminary data.</text>
</comment>
<protein>
    <recommendedName>
        <fullName evidence="7">Metalloendopeptidase OMA1, mitochondrial</fullName>
    </recommendedName>
    <alternativeName>
        <fullName evidence="8">Overlapping with the m-AAA protease 1 homolog</fullName>
    </alternativeName>
</protein>
<reference evidence="12 13" key="1">
    <citation type="journal article" date="2017" name="Gigascience">
        <title>Draft genome of the honey bee ectoparasitic mite, Tropilaelaps mercedesae, is shaped by the parasitic life history.</title>
        <authorList>
            <person name="Dong X."/>
            <person name="Armstrong S.D."/>
            <person name="Xia D."/>
            <person name="Makepeace B.L."/>
            <person name="Darby A.C."/>
            <person name="Kadowaki T."/>
        </authorList>
    </citation>
    <scope>NUCLEOTIDE SEQUENCE [LARGE SCALE GENOMIC DNA]</scope>
    <source>
        <strain evidence="12">Wuxi-XJTLU</strain>
    </source>
</reference>
<dbReference type="Gene3D" id="3.30.2010.10">
    <property type="entry name" value="Metalloproteases ('zincins'), catalytic domain"/>
    <property type="match status" value="1"/>
</dbReference>
<dbReference type="PANTHER" id="PTHR22726:SF1">
    <property type="entry name" value="METALLOENDOPEPTIDASE OMA1, MITOCHONDRIAL"/>
    <property type="match status" value="1"/>
</dbReference>
<sequence>MLWGRCIVLILRFSVNSNVATHQLAVAPSARRFSGLQHNPSTRLLLQKSSRQQAPDVHVNPRRHLHPLFVLLAQKLIKGVAILTGRGFRKWWISLPPNKRQRFAQQLRNNRGKITIGLGITGGLAAAYYVTHLQRTPITNRLRFIAFNDDQMRKITEFQNELEVQQLKMAFCQINHPYVCRVKAVAERLLEGNRDLPQIHDKTWTVCVVNTPQQNAFVLPNGHIYVFRGMIDLCHTDDELGCIIAHEMAHAVLNHCAENMSHAHFIDFCVILLLAGLWAVMPSDGIAVITQWFFNKVIDLMLHLPYSRKLETEADIVGLELAAKACFDIRHSSTFWIKMAMMRELKNQEEIPEFLSTHPADETRGERLDAQMADALKKRLECQCPPLPPRDPRLMIAGLRHQIKAAKNGSRKLPKMA</sequence>
<dbReference type="EMBL" id="MNPL01009738">
    <property type="protein sequence ID" value="OQR73546.1"/>
    <property type="molecule type" value="Genomic_DNA"/>
</dbReference>
<dbReference type="GO" id="GO:0034982">
    <property type="term" value="P:mitochondrial protein processing"/>
    <property type="evidence" value="ECO:0007669"/>
    <property type="project" value="TreeGrafter"/>
</dbReference>
<dbReference type="InParanoid" id="A0A1V9XJB3"/>
<dbReference type="GO" id="GO:0004222">
    <property type="term" value="F:metalloendopeptidase activity"/>
    <property type="evidence" value="ECO:0007669"/>
    <property type="project" value="InterPro"/>
</dbReference>
<feature type="domain" description="Peptidase M48" evidence="11">
    <location>
        <begin position="183"/>
        <end position="370"/>
    </location>
</feature>
<evidence type="ECO:0000256" key="5">
    <source>
        <dbReference type="ARBA" id="ARBA00023049"/>
    </source>
</evidence>
<keyword evidence="1 9" id="KW-0645">Protease</keyword>
<dbReference type="InterPro" id="IPR001915">
    <property type="entry name" value="Peptidase_M48"/>
</dbReference>
<keyword evidence="3 9" id="KW-0378">Hydrolase</keyword>
<organism evidence="12 13">
    <name type="scientific">Tropilaelaps mercedesae</name>
    <dbReference type="NCBI Taxonomy" id="418985"/>
    <lineage>
        <taxon>Eukaryota</taxon>
        <taxon>Metazoa</taxon>
        <taxon>Ecdysozoa</taxon>
        <taxon>Arthropoda</taxon>
        <taxon>Chelicerata</taxon>
        <taxon>Arachnida</taxon>
        <taxon>Acari</taxon>
        <taxon>Parasitiformes</taxon>
        <taxon>Mesostigmata</taxon>
        <taxon>Gamasina</taxon>
        <taxon>Dermanyssoidea</taxon>
        <taxon>Laelapidae</taxon>
        <taxon>Tropilaelaps</taxon>
    </lineage>
</organism>
<dbReference type="GO" id="GO:0006515">
    <property type="term" value="P:protein quality control for misfolded or incompletely synthesized proteins"/>
    <property type="evidence" value="ECO:0007669"/>
    <property type="project" value="TreeGrafter"/>
</dbReference>
<dbReference type="CDD" id="cd07331">
    <property type="entry name" value="M48C_Oma1_like"/>
    <property type="match status" value="1"/>
</dbReference>
<evidence type="ECO:0000259" key="11">
    <source>
        <dbReference type="Pfam" id="PF01435"/>
    </source>
</evidence>
<dbReference type="Proteomes" id="UP000192247">
    <property type="component" value="Unassembled WGS sequence"/>
</dbReference>
<keyword evidence="10" id="KW-0732">Signal</keyword>
<dbReference type="InterPro" id="IPR051156">
    <property type="entry name" value="Mito/Outer_Membr_Metalloprot"/>
</dbReference>
<evidence type="ECO:0000256" key="3">
    <source>
        <dbReference type="ARBA" id="ARBA00022801"/>
    </source>
</evidence>
<evidence type="ECO:0000256" key="6">
    <source>
        <dbReference type="ARBA" id="ARBA00038233"/>
    </source>
</evidence>
<feature type="signal peptide" evidence="10">
    <location>
        <begin position="1"/>
        <end position="20"/>
    </location>
</feature>